<evidence type="ECO:0000313" key="2">
    <source>
        <dbReference type="Proteomes" id="UP000049495"/>
    </source>
</evidence>
<comment type="caution">
    <text evidence="1">The sequence shown here is derived from an EMBL/GenBank/DDBJ whole genome shotgun (WGS) entry which is preliminary data.</text>
</comment>
<protein>
    <submittedName>
        <fullName evidence="1">Uncharacterized protein</fullName>
    </submittedName>
</protein>
<dbReference type="Proteomes" id="UP000049495">
    <property type="component" value="Unassembled WGS sequence"/>
</dbReference>
<organism evidence="1 2">
    <name type="scientific">Vibrio crassostreae</name>
    <dbReference type="NCBI Taxonomy" id="246167"/>
    <lineage>
        <taxon>Bacteria</taxon>
        <taxon>Pseudomonadati</taxon>
        <taxon>Pseudomonadota</taxon>
        <taxon>Gammaproteobacteria</taxon>
        <taxon>Vibrionales</taxon>
        <taxon>Vibrionaceae</taxon>
        <taxon>Vibrio</taxon>
    </lineage>
</organism>
<proteinExistence type="predicted"/>
<accession>A0A822MZ48</accession>
<gene>
    <name evidence="1" type="ORF">VCR5J5_230129</name>
</gene>
<sequence>MLEGNQKKVGSVVHYSQHTCDIFDVSTEKSSKKLSVMISRRKGRAVVF</sequence>
<reference evidence="2" key="1">
    <citation type="submission" date="2014-06" db="EMBL/GenBank/DDBJ databases">
        <authorList>
            <person name="Le Roux Frederique"/>
        </authorList>
    </citation>
    <scope>NUCLEOTIDE SEQUENCE [LARGE SCALE GENOMIC DNA]</scope>
    <source>
        <strain evidence="2">J5-5</strain>
    </source>
</reference>
<dbReference type="EMBL" id="CCJV01000082">
    <property type="protein sequence ID" value="CDT27883.1"/>
    <property type="molecule type" value="Genomic_DNA"/>
</dbReference>
<dbReference type="AlphaFoldDB" id="A0A822MZ48"/>
<name>A0A822MZ48_9VIBR</name>
<evidence type="ECO:0000313" key="1">
    <source>
        <dbReference type="EMBL" id="CDT27883.1"/>
    </source>
</evidence>